<feature type="repeat" description="ANK" evidence="3">
    <location>
        <begin position="500"/>
        <end position="532"/>
    </location>
</feature>
<evidence type="ECO:0000256" key="3">
    <source>
        <dbReference type="PROSITE-ProRule" id="PRU00023"/>
    </source>
</evidence>
<dbReference type="EMBL" id="JAPFFF010000013">
    <property type="protein sequence ID" value="KAK8871445.1"/>
    <property type="molecule type" value="Genomic_DNA"/>
</dbReference>
<dbReference type="PANTHER" id="PTHR23257:SF958">
    <property type="entry name" value="SERINE_THREONINE-PROTEIN KINASE WNK4"/>
    <property type="match status" value="1"/>
</dbReference>
<feature type="domain" description="Protein kinase" evidence="5">
    <location>
        <begin position="13"/>
        <end position="277"/>
    </location>
</feature>
<evidence type="ECO:0000313" key="7">
    <source>
        <dbReference type="Proteomes" id="UP001470230"/>
    </source>
</evidence>
<dbReference type="SUPFAM" id="SSF56112">
    <property type="entry name" value="Protein kinase-like (PK-like)"/>
    <property type="match status" value="1"/>
</dbReference>
<dbReference type="Gene3D" id="1.25.40.20">
    <property type="entry name" value="Ankyrin repeat-containing domain"/>
    <property type="match status" value="1"/>
</dbReference>
<protein>
    <recommendedName>
        <fullName evidence="5">Protein kinase domain-containing protein</fullName>
    </recommendedName>
</protein>
<dbReference type="InterPro" id="IPR002110">
    <property type="entry name" value="Ankyrin_rpt"/>
</dbReference>
<keyword evidence="1 4" id="KW-0547">Nucleotide-binding</keyword>
<reference evidence="6 7" key="1">
    <citation type="submission" date="2024-04" db="EMBL/GenBank/DDBJ databases">
        <title>Tritrichomonas musculus Genome.</title>
        <authorList>
            <person name="Alves-Ferreira E."/>
            <person name="Grigg M."/>
            <person name="Lorenzi H."/>
            <person name="Galac M."/>
        </authorList>
    </citation>
    <scope>NUCLEOTIDE SEQUENCE [LARGE SCALE GENOMIC DNA]</scope>
    <source>
        <strain evidence="6 7">EAF2021</strain>
    </source>
</reference>
<dbReference type="InterPro" id="IPR011009">
    <property type="entry name" value="Kinase-like_dom_sf"/>
</dbReference>
<gene>
    <name evidence="6" type="ORF">M9Y10_007174</name>
</gene>
<evidence type="ECO:0000256" key="4">
    <source>
        <dbReference type="PROSITE-ProRule" id="PRU10141"/>
    </source>
</evidence>
<dbReference type="InterPro" id="IPR017441">
    <property type="entry name" value="Protein_kinase_ATP_BS"/>
</dbReference>
<evidence type="ECO:0000256" key="2">
    <source>
        <dbReference type="ARBA" id="ARBA00022840"/>
    </source>
</evidence>
<evidence type="ECO:0000259" key="5">
    <source>
        <dbReference type="PROSITE" id="PS50011"/>
    </source>
</evidence>
<dbReference type="SMART" id="SM00220">
    <property type="entry name" value="S_TKc"/>
    <property type="match status" value="1"/>
</dbReference>
<dbReference type="InterPro" id="IPR008271">
    <property type="entry name" value="Ser/Thr_kinase_AS"/>
</dbReference>
<dbReference type="SMART" id="SM00248">
    <property type="entry name" value="ANK"/>
    <property type="match status" value="7"/>
</dbReference>
<keyword evidence="2 4" id="KW-0067">ATP-binding</keyword>
<accession>A0ABR2J0M7</accession>
<dbReference type="InterPro" id="IPR000719">
    <property type="entry name" value="Prot_kinase_dom"/>
</dbReference>
<dbReference type="InterPro" id="IPR036770">
    <property type="entry name" value="Ankyrin_rpt-contain_sf"/>
</dbReference>
<dbReference type="PANTHER" id="PTHR23257">
    <property type="entry name" value="SERINE-THREONINE PROTEIN KINASE"/>
    <property type="match status" value="1"/>
</dbReference>
<dbReference type="Pfam" id="PF00069">
    <property type="entry name" value="Pkinase"/>
    <property type="match status" value="1"/>
</dbReference>
<keyword evidence="3" id="KW-0040">ANK repeat</keyword>
<dbReference type="PROSITE" id="PS50011">
    <property type="entry name" value="PROTEIN_KINASE_DOM"/>
    <property type="match status" value="1"/>
</dbReference>
<name>A0ABR2J0M7_9EUKA</name>
<dbReference type="PROSITE" id="PS00107">
    <property type="entry name" value="PROTEIN_KINASE_ATP"/>
    <property type="match status" value="1"/>
</dbReference>
<dbReference type="PROSITE" id="PS00108">
    <property type="entry name" value="PROTEIN_KINASE_ST"/>
    <property type="match status" value="1"/>
</dbReference>
<dbReference type="Gene3D" id="1.10.510.10">
    <property type="entry name" value="Transferase(Phosphotransferase) domain 1"/>
    <property type="match status" value="1"/>
</dbReference>
<proteinExistence type="predicted"/>
<dbReference type="PROSITE" id="PS50088">
    <property type="entry name" value="ANK_REPEAT"/>
    <property type="match status" value="1"/>
</dbReference>
<comment type="caution">
    <text evidence="6">The sequence shown here is derived from an EMBL/GenBank/DDBJ whole genome shotgun (WGS) entry which is preliminary data.</text>
</comment>
<evidence type="ECO:0000256" key="1">
    <source>
        <dbReference type="ARBA" id="ARBA00022741"/>
    </source>
</evidence>
<dbReference type="Pfam" id="PF12796">
    <property type="entry name" value="Ank_2"/>
    <property type="match status" value="3"/>
</dbReference>
<dbReference type="InterPro" id="IPR050167">
    <property type="entry name" value="Ser_Thr_protein_kinase"/>
</dbReference>
<feature type="binding site" evidence="4">
    <location>
        <position position="41"/>
    </location>
    <ligand>
        <name>ATP</name>
        <dbReference type="ChEBI" id="CHEBI:30616"/>
    </ligand>
</feature>
<sequence>MNQNIHSLDPEDFKQIEKIGEGGFGIVYIYQNKSDQIFAGKILKKEMKTEESLFEREISISNKINHIACAKFYGIMRKGEDIVSLTEYYENGSLAKSSNSNDELTKNQFQIVKLTPRQKKICLTGISHGMMYLHDHNIMHRDLKSENILLDSKFYPKISDFGLSRCFSDKLTRSVRVHATNYRGTSKYMAPEMKNSEKYSCAVDVYSFGVLAYEIVTGTSVFADKSKIFKPLKIQEGLMKPKMEELINQCLSKDPKLRPTFSEIFEKLSNDYANEYFDIIAEEEKNEIEDYINNLKDDEQNNIIKVENNEQIEQYKKEHQHDLIIIMSLLDSMKSIDEVKIKDEPIIKYACRTGNLDLVKYLIEQRKIKIEINIDYLYWACSSGNINLVKYLINNQGLEPNENDLEKVLKAVCQSGNRKLFNFILASLKIDFKKKESLSIFKSACYSHNLEFFKDLYKMKDHIIAGEETILNTACAAGNLEYVKYLIEKQNFGKRVINDKGMNILHCAYCSGNLDLVKYLLKDYSKDNTIDNPFNIGDITNDNANVLHYASDSKNPYIFKYLYSKYSESLDITAETKQGKMTVLHFACQAGNIELVKYILKIDDFKSKIHARNVNNETALHIAKGKKFDDIVTILKQNTPYSELIRQFFRFF</sequence>
<evidence type="ECO:0000313" key="6">
    <source>
        <dbReference type="EMBL" id="KAK8871445.1"/>
    </source>
</evidence>
<organism evidence="6 7">
    <name type="scientific">Tritrichomonas musculus</name>
    <dbReference type="NCBI Taxonomy" id="1915356"/>
    <lineage>
        <taxon>Eukaryota</taxon>
        <taxon>Metamonada</taxon>
        <taxon>Parabasalia</taxon>
        <taxon>Tritrichomonadida</taxon>
        <taxon>Tritrichomonadidae</taxon>
        <taxon>Tritrichomonas</taxon>
    </lineage>
</organism>
<dbReference type="Proteomes" id="UP001470230">
    <property type="component" value="Unassembled WGS sequence"/>
</dbReference>
<dbReference type="SUPFAM" id="SSF48403">
    <property type="entry name" value="Ankyrin repeat"/>
    <property type="match status" value="1"/>
</dbReference>
<keyword evidence="7" id="KW-1185">Reference proteome</keyword>